<dbReference type="EMBL" id="GGEC01068643">
    <property type="protein sequence ID" value="MBX49127.1"/>
    <property type="molecule type" value="Transcribed_RNA"/>
</dbReference>
<evidence type="ECO:0000313" key="1">
    <source>
        <dbReference type="EMBL" id="MBX49127.1"/>
    </source>
</evidence>
<protein>
    <submittedName>
        <fullName evidence="1">Uncharacterized protein</fullName>
    </submittedName>
</protein>
<proteinExistence type="predicted"/>
<sequence length="36" mass="4255">MPKLPDFKATYVVDFIKILVTVIHELKCKLMEIHLQ</sequence>
<dbReference type="AlphaFoldDB" id="A0A2P2P325"/>
<organism evidence="1">
    <name type="scientific">Rhizophora mucronata</name>
    <name type="common">Asiatic mangrove</name>
    <dbReference type="NCBI Taxonomy" id="61149"/>
    <lineage>
        <taxon>Eukaryota</taxon>
        <taxon>Viridiplantae</taxon>
        <taxon>Streptophyta</taxon>
        <taxon>Embryophyta</taxon>
        <taxon>Tracheophyta</taxon>
        <taxon>Spermatophyta</taxon>
        <taxon>Magnoliopsida</taxon>
        <taxon>eudicotyledons</taxon>
        <taxon>Gunneridae</taxon>
        <taxon>Pentapetalae</taxon>
        <taxon>rosids</taxon>
        <taxon>fabids</taxon>
        <taxon>Malpighiales</taxon>
        <taxon>Rhizophoraceae</taxon>
        <taxon>Rhizophora</taxon>
    </lineage>
</organism>
<reference evidence="1" key="1">
    <citation type="submission" date="2018-02" db="EMBL/GenBank/DDBJ databases">
        <title>Rhizophora mucronata_Transcriptome.</title>
        <authorList>
            <person name="Meera S.P."/>
            <person name="Sreeshan A."/>
            <person name="Augustine A."/>
        </authorList>
    </citation>
    <scope>NUCLEOTIDE SEQUENCE</scope>
    <source>
        <tissue evidence="1">Leaf</tissue>
    </source>
</reference>
<name>A0A2P2P325_RHIMU</name>
<accession>A0A2P2P325</accession>